<feature type="compositionally biased region" description="Polar residues" evidence="1">
    <location>
        <begin position="138"/>
        <end position="147"/>
    </location>
</feature>
<feature type="compositionally biased region" description="Polar residues" evidence="1">
    <location>
        <begin position="199"/>
        <end position="212"/>
    </location>
</feature>
<comment type="caution">
    <text evidence="2">The sequence shown here is derived from an EMBL/GenBank/DDBJ whole genome shotgun (WGS) entry which is preliminary data.</text>
</comment>
<accession>A0AA36M719</accession>
<evidence type="ECO:0000256" key="1">
    <source>
        <dbReference type="SAM" id="MobiDB-lite"/>
    </source>
</evidence>
<keyword evidence="3" id="KW-1185">Reference proteome</keyword>
<evidence type="ECO:0000313" key="3">
    <source>
        <dbReference type="Proteomes" id="UP001176961"/>
    </source>
</evidence>
<feature type="compositionally biased region" description="Low complexity" evidence="1">
    <location>
        <begin position="157"/>
        <end position="173"/>
    </location>
</feature>
<reference evidence="2" key="1">
    <citation type="submission" date="2023-07" db="EMBL/GenBank/DDBJ databases">
        <authorList>
            <consortium name="CYATHOMIX"/>
        </authorList>
    </citation>
    <scope>NUCLEOTIDE SEQUENCE</scope>
    <source>
        <strain evidence="2">N/A</strain>
    </source>
</reference>
<feature type="compositionally biased region" description="Basic and acidic residues" evidence="1">
    <location>
        <begin position="216"/>
        <end position="232"/>
    </location>
</feature>
<feature type="compositionally biased region" description="Basic and acidic residues" evidence="1">
    <location>
        <begin position="174"/>
        <end position="193"/>
    </location>
</feature>
<proteinExistence type="predicted"/>
<organism evidence="2 3">
    <name type="scientific">Cylicocyclus nassatus</name>
    <name type="common">Nematode worm</name>
    <dbReference type="NCBI Taxonomy" id="53992"/>
    <lineage>
        <taxon>Eukaryota</taxon>
        <taxon>Metazoa</taxon>
        <taxon>Ecdysozoa</taxon>
        <taxon>Nematoda</taxon>
        <taxon>Chromadorea</taxon>
        <taxon>Rhabditida</taxon>
        <taxon>Rhabditina</taxon>
        <taxon>Rhabditomorpha</taxon>
        <taxon>Strongyloidea</taxon>
        <taxon>Strongylidae</taxon>
        <taxon>Cylicocyclus</taxon>
    </lineage>
</organism>
<sequence length="232" mass="26083">MGNCCSRVKKKEGDLNTSESIVHKINYDCRGFSLHDMSLLNKKHDPKGATAQTKYRYFGDVQLIAIDKLFKAPSIKADEDFSLNAPNIENTDEFRILFCKDYDDPFYLRLLETMTPMEDLEYAEMETQMGSHEPVKSPSPTKSPYLQKSSISEKRSSSSTKVAKSSASPSSQSQEKKPASRRKEGEIKKDKSAEIAVKPTQTSQSLRKSTTGGKAHGHEEMRTEPTMQDTDK</sequence>
<dbReference type="EMBL" id="CATQJL010000223">
    <property type="protein sequence ID" value="CAJ0600591.1"/>
    <property type="molecule type" value="Genomic_DNA"/>
</dbReference>
<evidence type="ECO:0000313" key="2">
    <source>
        <dbReference type="EMBL" id="CAJ0600591.1"/>
    </source>
</evidence>
<dbReference type="Proteomes" id="UP001176961">
    <property type="component" value="Unassembled WGS sequence"/>
</dbReference>
<protein>
    <submittedName>
        <fullName evidence="2">Uncharacterized protein</fullName>
    </submittedName>
</protein>
<name>A0AA36M719_CYLNA</name>
<gene>
    <name evidence="2" type="ORF">CYNAS_LOCUS12574</name>
</gene>
<dbReference type="AlphaFoldDB" id="A0AA36M719"/>
<feature type="region of interest" description="Disordered" evidence="1">
    <location>
        <begin position="126"/>
        <end position="232"/>
    </location>
</feature>